<evidence type="ECO:0000259" key="14">
    <source>
        <dbReference type="Pfam" id="PF02096"/>
    </source>
</evidence>
<organism evidence="15 16">
    <name type="scientific">Nonomuraea soli</name>
    <dbReference type="NCBI Taxonomy" id="1032476"/>
    <lineage>
        <taxon>Bacteria</taxon>
        <taxon>Bacillati</taxon>
        <taxon>Actinomycetota</taxon>
        <taxon>Actinomycetes</taxon>
        <taxon>Streptosporangiales</taxon>
        <taxon>Streptosporangiaceae</taxon>
        <taxon>Nonomuraea</taxon>
    </lineage>
</organism>
<comment type="caution">
    <text evidence="15">The sequence shown here is derived from an EMBL/GenBank/DDBJ whole genome shotgun (WGS) entry which is preliminary data.</text>
</comment>
<evidence type="ECO:0000256" key="9">
    <source>
        <dbReference type="ARBA" id="ARBA00031538"/>
    </source>
</evidence>
<dbReference type="RefSeq" id="WP_181610446.1">
    <property type="nucleotide sequence ID" value="NZ_BAABAM010000002.1"/>
</dbReference>
<evidence type="ECO:0000256" key="13">
    <source>
        <dbReference type="SAM" id="Phobius"/>
    </source>
</evidence>
<dbReference type="GO" id="GO:0005886">
    <property type="term" value="C:plasma membrane"/>
    <property type="evidence" value="ECO:0007669"/>
    <property type="project" value="TreeGrafter"/>
</dbReference>
<evidence type="ECO:0000256" key="10">
    <source>
        <dbReference type="ARBA" id="ARBA00033245"/>
    </source>
</evidence>
<evidence type="ECO:0000256" key="3">
    <source>
        <dbReference type="ARBA" id="ARBA00015325"/>
    </source>
</evidence>
<dbReference type="AlphaFoldDB" id="A0A7W0CIQ5"/>
<dbReference type="Pfam" id="PF02096">
    <property type="entry name" value="60KD_IMP"/>
    <property type="match status" value="1"/>
</dbReference>
<feature type="transmembrane region" description="Helical" evidence="13">
    <location>
        <begin position="114"/>
        <end position="143"/>
    </location>
</feature>
<comment type="subunit">
    <text evidence="8">Interacts with the Sec translocase complex via SecD. Specifically interacts with transmembrane segments of nascent integral membrane proteins during membrane integration.</text>
</comment>
<comment type="function">
    <text evidence="7">Required for the insertion and/or proper folding and/or complex formation of integral membrane proteins into the membrane. Involved in integration of membrane proteins that insert both dependently and independently of the Sec translocase complex, as well as at least some lipoproteins. Aids folding of multispanning membrane proteins.</text>
</comment>
<evidence type="ECO:0000256" key="6">
    <source>
        <dbReference type="ARBA" id="ARBA00023136"/>
    </source>
</evidence>
<evidence type="ECO:0000313" key="16">
    <source>
        <dbReference type="Proteomes" id="UP000530928"/>
    </source>
</evidence>
<feature type="transmembrane region" description="Helical" evidence="13">
    <location>
        <begin position="12"/>
        <end position="31"/>
    </location>
</feature>
<evidence type="ECO:0000256" key="2">
    <source>
        <dbReference type="ARBA" id="ARBA00010527"/>
    </source>
</evidence>
<dbReference type="GO" id="GO:0051205">
    <property type="term" value="P:protein insertion into membrane"/>
    <property type="evidence" value="ECO:0007669"/>
    <property type="project" value="TreeGrafter"/>
</dbReference>
<evidence type="ECO:0000313" key="15">
    <source>
        <dbReference type="EMBL" id="MBA2891677.1"/>
    </source>
</evidence>
<evidence type="ECO:0000256" key="4">
    <source>
        <dbReference type="ARBA" id="ARBA00022692"/>
    </source>
</evidence>
<gene>
    <name evidence="15" type="ORF">HNR30_003018</name>
</gene>
<evidence type="ECO:0000256" key="5">
    <source>
        <dbReference type="ARBA" id="ARBA00022989"/>
    </source>
</evidence>
<keyword evidence="4 12" id="KW-0812">Transmembrane</keyword>
<dbReference type="PANTHER" id="PTHR12428:SF65">
    <property type="entry name" value="CYTOCHROME C OXIDASE ASSEMBLY PROTEIN COX18, MITOCHONDRIAL"/>
    <property type="match status" value="1"/>
</dbReference>
<comment type="subcellular location">
    <subcellularLocation>
        <location evidence="1 12">Membrane</location>
        <topology evidence="1 12">Multi-pass membrane protein</topology>
    </subcellularLocation>
</comment>
<dbReference type="GO" id="GO:0032977">
    <property type="term" value="F:membrane insertase activity"/>
    <property type="evidence" value="ECO:0007669"/>
    <property type="project" value="InterPro"/>
</dbReference>
<accession>A0A7W0CIQ5</accession>
<dbReference type="InterPro" id="IPR028055">
    <property type="entry name" value="YidC/Oxa/ALB_C"/>
</dbReference>
<dbReference type="InterPro" id="IPR001708">
    <property type="entry name" value="YidC/ALB3/OXA1/COX18"/>
</dbReference>
<sequence length="202" mass="22576">MIEFITGLAHPAIVIVVFTLAVRLMILPLAIRQARVSKIRQKLAPRLKQLQKRYAKNPERLQKEITAAHAQEGISVFAGFLPALAQLPFMWLMYRVATHPTALVGYDPLGLNLSAVVVNFGLISWPFWVFAAMILAIIVVAWLTSRRVKAKLPEDQPEMMRKMLPLMAYGAAAAALFLPMAAGLYLLISTTWSYAERVVLYS</sequence>
<feature type="transmembrane region" description="Helical" evidence="13">
    <location>
        <begin position="73"/>
        <end position="94"/>
    </location>
</feature>
<protein>
    <recommendedName>
        <fullName evidence="3">Membrane protein insertase YidC</fullName>
    </recommendedName>
    <alternativeName>
        <fullName evidence="11">Foldase YidC</fullName>
    </alternativeName>
    <alternativeName>
        <fullName evidence="10">Membrane integrase YidC</fullName>
    </alternativeName>
    <alternativeName>
        <fullName evidence="9">Membrane protein YidC</fullName>
    </alternativeName>
</protein>
<proteinExistence type="inferred from homology"/>
<dbReference type="PANTHER" id="PTHR12428">
    <property type="entry name" value="OXA1"/>
    <property type="match status" value="1"/>
</dbReference>
<dbReference type="EMBL" id="JACDUR010000003">
    <property type="protein sequence ID" value="MBA2891677.1"/>
    <property type="molecule type" value="Genomic_DNA"/>
</dbReference>
<reference evidence="15 16" key="1">
    <citation type="submission" date="2020-07" db="EMBL/GenBank/DDBJ databases">
        <title>Genomic Encyclopedia of Type Strains, Phase IV (KMG-IV): sequencing the most valuable type-strain genomes for metagenomic binning, comparative biology and taxonomic classification.</title>
        <authorList>
            <person name="Goeker M."/>
        </authorList>
    </citation>
    <scope>NUCLEOTIDE SEQUENCE [LARGE SCALE GENOMIC DNA]</scope>
    <source>
        <strain evidence="15 16">DSM 45533</strain>
    </source>
</reference>
<dbReference type="NCBIfam" id="TIGR03592">
    <property type="entry name" value="yidC_oxa1_cterm"/>
    <property type="match status" value="1"/>
</dbReference>
<dbReference type="Proteomes" id="UP000530928">
    <property type="component" value="Unassembled WGS sequence"/>
</dbReference>
<evidence type="ECO:0000256" key="12">
    <source>
        <dbReference type="RuleBase" id="RU003945"/>
    </source>
</evidence>
<evidence type="ECO:0000256" key="11">
    <source>
        <dbReference type="ARBA" id="ARBA00033342"/>
    </source>
</evidence>
<keyword evidence="6 13" id="KW-0472">Membrane</keyword>
<evidence type="ECO:0000256" key="1">
    <source>
        <dbReference type="ARBA" id="ARBA00004141"/>
    </source>
</evidence>
<keyword evidence="5 13" id="KW-1133">Transmembrane helix</keyword>
<name>A0A7W0CIQ5_9ACTN</name>
<evidence type="ECO:0000256" key="8">
    <source>
        <dbReference type="ARBA" id="ARBA00026028"/>
    </source>
</evidence>
<feature type="transmembrane region" description="Helical" evidence="13">
    <location>
        <begin position="164"/>
        <end position="188"/>
    </location>
</feature>
<feature type="domain" description="Membrane insertase YidC/Oxa/ALB C-terminal" evidence="14">
    <location>
        <begin position="13"/>
        <end position="200"/>
    </location>
</feature>
<evidence type="ECO:0000256" key="7">
    <source>
        <dbReference type="ARBA" id="ARBA00025034"/>
    </source>
</evidence>
<comment type="similarity">
    <text evidence="2">Belongs to the OXA1/ALB3/YidC family. Type 1 subfamily.</text>
</comment>
<keyword evidence="16" id="KW-1185">Reference proteome</keyword>